<dbReference type="Gene3D" id="1.25.40.10">
    <property type="entry name" value="Tetratricopeptide repeat domain"/>
    <property type="match status" value="1"/>
</dbReference>
<dbReference type="AlphaFoldDB" id="A0AAD7I088"/>
<dbReference type="CDD" id="cd21037">
    <property type="entry name" value="MLKL_NTD"/>
    <property type="match status" value="1"/>
</dbReference>
<comment type="caution">
    <text evidence="3">The sequence shown here is derived from an EMBL/GenBank/DDBJ whole genome shotgun (WGS) entry which is preliminary data.</text>
</comment>
<accession>A0AAD7I088</accession>
<dbReference type="SUPFAM" id="SSF48452">
    <property type="entry name" value="TPR-like"/>
    <property type="match status" value="1"/>
</dbReference>
<dbReference type="EMBL" id="JARKIB010000148">
    <property type="protein sequence ID" value="KAJ7732031.1"/>
    <property type="molecule type" value="Genomic_DNA"/>
</dbReference>
<evidence type="ECO:0000256" key="1">
    <source>
        <dbReference type="SAM" id="MobiDB-lite"/>
    </source>
</evidence>
<dbReference type="InterPro" id="IPR036537">
    <property type="entry name" value="Adaptor_Cbl_N_dom_sf"/>
</dbReference>
<evidence type="ECO:0000313" key="3">
    <source>
        <dbReference type="EMBL" id="KAJ7732031.1"/>
    </source>
</evidence>
<dbReference type="PANTHER" id="PTHR47691:SF3">
    <property type="entry name" value="HTH-TYPE TRANSCRIPTIONAL REGULATOR RV0890C-RELATED"/>
    <property type="match status" value="1"/>
</dbReference>
<feature type="domain" description="NACHT" evidence="2">
    <location>
        <begin position="238"/>
        <end position="387"/>
    </location>
</feature>
<evidence type="ECO:0000313" key="4">
    <source>
        <dbReference type="Proteomes" id="UP001215598"/>
    </source>
</evidence>
<feature type="compositionally biased region" description="Polar residues" evidence="1">
    <location>
        <begin position="1049"/>
        <end position="1067"/>
    </location>
</feature>
<dbReference type="InterPro" id="IPR027417">
    <property type="entry name" value="P-loop_NTPase"/>
</dbReference>
<sequence length="1101" mass="122528">MSRQDPATEARIHKLTACLAPAVILLEELNDAFGPSFIQSIISTVQALIAGIQNVKRNKDDCFQLVEGIHQVVYPIIHLHLRSEAAGYLHPEVLHKVAQFTDTLHKIYTFIEIHQDGNKIRQFFRQSETNKLLKECHTGLDQAIESFKVQTGFTMLNNAMQIQREAETMHKNLLELIATLSDGTTSDKSSSVFYKKANGSQLSSNSFSLLPSKPQIFHGRDSELKHIMEVLFYDAPRIAILGGGGMGKTSLARAALHHTDTCAKFEHRFFVSAEAATTAVKLAALIGLHLGLEPGKDLTKAVVLYLARQTGPCLLILDNLETPWEPIQSRGGVENLLSLLTEVEDLALMITMRGSERPGQVLWTPPFLHPLQPLSDEASQQVFEEITDDSHVSKERSQLLAFTENMPLAVDLMAHLVDHEGIDNVLTRWKAEKTAALSTGHHRTSNLDASIALSYSSPRITPGARELLRLLSILPDGLSDAELTQSNLPIGNIQSCKSILIATSLAYKDTKGRLRSLVPIREHIQQFSPPSETLVQAIRKSFHHLLARYPKDKSVHLGVILPQITANLANLEEVLQRGLHPESPDLSETIQCVLSLNSFFRVTRDGETRLLQIIPIHICDHRMNVLYITEHMKLRRQVDVMQLIAQGISHLQHVNDPMVEAGFYAAAGATFFCSQLDSRHLEFLEKALELSNSISDSKGQYLSLMHIAEFRWRIGDFKSSLPISRKAHQLAYQAADLYSVSRAMRITASSLTCLGDYKGALSQLTRAMELLSMCGITRGQMHHNILNAQAEIHLQKSEYAEARSIYAMNSQDNLLNPSSEFNGLALLNLSLISVLIGATVATVHLTLDRAQEIFTDMKHHSCTMYCNMILADLNLTGRNAASAKTQFQDHLKSFWSTDTEGVSYCLERLADISRWPLELRQAKWPVLYLCHSHMSKDKLAFYKALLFLADLFIDVDEPTAESLFLVALEGFTFMDIHRSRAQSMLRLGDLAQNRGEITKAVDLWTSARPLFERSLQAKKVAAIDMRLVALEQGHKRSLAQLAVVHAPSTGGNKNEDTSSIQSHSPTKSGLEGLSSRRIPGNEPGFAKIETWLGSGRVSVAR</sequence>
<reference evidence="3" key="1">
    <citation type="submission" date="2023-03" db="EMBL/GenBank/DDBJ databases">
        <title>Massive genome expansion in bonnet fungi (Mycena s.s.) driven by repeated elements and novel gene families across ecological guilds.</title>
        <authorList>
            <consortium name="Lawrence Berkeley National Laboratory"/>
            <person name="Harder C.B."/>
            <person name="Miyauchi S."/>
            <person name="Viragh M."/>
            <person name="Kuo A."/>
            <person name="Thoen E."/>
            <person name="Andreopoulos B."/>
            <person name="Lu D."/>
            <person name="Skrede I."/>
            <person name="Drula E."/>
            <person name="Henrissat B."/>
            <person name="Morin E."/>
            <person name="Kohler A."/>
            <person name="Barry K."/>
            <person name="LaButti K."/>
            <person name="Morin E."/>
            <person name="Salamov A."/>
            <person name="Lipzen A."/>
            <person name="Mereny Z."/>
            <person name="Hegedus B."/>
            <person name="Baldrian P."/>
            <person name="Stursova M."/>
            <person name="Weitz H."/>
            <person name="Taylor A."/>
            <person name="Grigoriev I.V."/>
            <person name="Nagy L.G."/>
            <person name="Martin F."/>
            <person name="Kauserud H."/>
        </authorList>
    </citation>
    <scope>NUCLEOTIDE SEQUENCE</scope>
    <source>
        <strain evidence="3">CBHHK182m</strain>
    </source>
</reference>
<keyword evidence="4" id="KW-1185">Reference proteome</keyword>
<dbReference type="GO" id="GO:0007166">
    <property type="term" value="P:cell surface receptor signaling pathway"/>
    <property type="evidence" value="ECO:0007669"/>
    <property type="project" value="InterPro"/>
</dbReference>
<dbReference type="SUPFAM" id="SSF52540">
    <property type="entry name" value="P-loop containing nucleoside triphosphate hydrolases"/>
    <property type="match status" value="1"/>
</dbReference>
<dbReference type="PANTHER" id="PTHR47691">
    <property type="entry name" value="REGULATOR-RELATED"/>
    <property type="match status" value="1"/>
</dbReference>
<dbReference type="InterPro" id="IPR011990">
    <property type="entry name" value="TPR-like_helical_dom_sf"/>
</dbReference>
<name>A0AAD7I088_9AGAR</name>
<dbReference type="Gene3D" id="3.40.50.300">
    <property type="entry name" value="P-loop containing nucleotide triphosphate hydrolases"/>
    <property type="match status" value="1"/>
</dbReference>
<evidence type="ECO:0000259" key="2">
    <source>
        <dbReference type="Pfam" id="PF05729"/>
    </source>
</evidence>
<dbReference type="Gene3D" id="1.20.930.20">
    <property type="entry name" value="Adaptor protein Cbl, N-terminal domain"/>
    <property type="match status" value="1"/>
</dbReference>
<protein>
    <recommendedName>
        <fullName evidence="2">NACHT domain-containing protein</fullName>
    </recommendedName>
</protein>
<gene>
    <name evidence="3" type="ORF">B0H16DRAFT_1468829</name>
</gene>
<dbReference type="Proteomes" id="UP001215598">
    <property type="component" value="Unassembled WGS sequence"/>
</dbReference>
<dbReference type="InterPro" id="IPR059179">
    <property type="entry name" value="MLKL-like_MCAfunc"/>
</dbReference>
<dbReference type="InterPro" id="IPR007111">
    <property type="entry name" value="NACHT_NTPase"/>
</dbReference>
<dbReference type="Pfam" id="PF05729">
    <property type="entry name" value="NACHT"/>
    <property type="match status" value="1"/>
</dbReference>
<feature type="region of interest" description="Disordered" evidence="1">
    <location>
        <begin position="1047"/>
        <end position="1085"/>
    </location>
</feature>
<organism evidence="3 4">
    <name type="scientific">Mycena metata</name>
    <dbReference type="NCBI Taxonomy" id="1033252"/>
    <lineage>
        <taxon>Eukaryota</taxon>
        <taxon>Fungi</taxon>
        <taxon>Dikarya</taxon>
        <taxon>Basidiomycota</taxon>
        <taxon>Agaricomycotina</taxon>
        <taxon>Agaricomycetes</taxon>
        <taxon>Agaricomycetidae</taxon>
        <taxon>Agaricales</taxon>
        <taxon>Marasmiineae</taxon>
        <taxon>Mycenaceae</taxon>
        <taxon>Mycena</taxon>
    </lineage>
</organism>
<proteinExistence type="predicted"/>